<protein>
    <submittedName>
        <fullName evidence="1">Uncharacterized protein</fullName>
    </submittedName>
</protein>
<evidence type="ECO:0000313" key="2">
    <source>
        <dbReference type="Proteomes" id="UP000386466"/>
    </source>
</evidence>
<evidence type="ECO:0000313" key="1">
    <source>
        <dbReference type="EMBL" id="VFV27968.1"/>
    </source>
</evidence>
<proteinExistence type="predicted"/>
<gene>
    <name evidence="1" type="ORF">LYPA_23C015950</name>
</gene>
<organism evidence="1 2">
    <name type="scientific">Lynx pardinus</name>
    <name type="common">Iberian lynx</name>
    <name type="synonym">Felis pardina</name>
    <dbReference type="NCBI Taxonomy" id="191816"/>
    <lineage>
        <taxon>Eukaryota</taxon>
        <taxon>Metazoa</taxon>
        <taxon>Chordata</taxon>
        <taxon>Craniata</taxon>
        <taxon>Vertebrata</taxon>
        <taxon>Euteleostomi</taxon>
        <taxon>Mammalia</taxon>
        <taxon>Eutheria</taxon>
        <taxon>Laurasiatheria</taxon>
        <taxon>Carnivora</taxon>
        <taxon>Feliformia</taxon>
        <taxon>Felidae</taxon>
        <taxon>Felinae</taxon>
        <taxon>Lynx</taxon>
    </lineage>
</organism>
<reference evidence="1 2" key="1">
    <citation type="submission" date="2019-01" db="EMBL/GenBank/DDBJ databases">
        <authorList>
            <person name="Alioto T."/>
            <person name="Alioto T."/>
        </authorList>
    </citation>
    <scope>NUCLEOTIDE SEQUENCE [LARGE SCALE GENOMIC DNA]</scope>
</reference>
<dbReference type="EMBL" id="CAAGRJ010010693">
    <property type="protein sequence ID" value="VFV27968.1"/>
    <property type="molecule type" value="Genomic_DNA"/>
</dbReference>
<dbReference type="AlphaFoldDB" id="A0A485N7N2"/>
<accession>A0A485N7N2</accession>
<name>A0A485N7N2_LYNPA</name>
<keyword evidence="2" id="KW-1185">Reference proteome</keyword>
<sequence length="191" mass="20631">MCMTKGLRGGQMPSGLVYEDISHGILVFAKASTEAIGCGERRPQHVGAHRLPSATDPRVIHTSHPKPPLHRLCLNEPPPLCSWLWISAHRITGGCAKVAEYPRRVRRSPAAARRAYKEDGHSRTEIDPCADGLNGGSHERAACKMTTPVSLSSHGKFGSSSDLAQSCFTLLTVQPLPQLPSHLSLCLVKSV</sequence>
<dbReference type="Proteomes" id="UP000386466">
    <property type="component" value="Unassembled WGS sequence"/>
</dbReference>
<feature type="non-terminal residue" evidence="1">
    <location>
        <position position="191"/>
    </location>
</feature>